<evidence type="ECO:0000313" key="2">
    <source>
        <dbReference type="EMBL" id="OWA53382.1"/>
    </source>
</evidence>
<dbReference type="Proteomes" id="UP000192578">
    <property type="component" value="Unassembled WGS sequence"/>
</dbReference>
<dbReference type="InterPro" id="IPR042421">
    <property type="entry name" value="C3orf33-like"/>
</dbReference>
<gene>
    <name evidence="2" type="ORF">BV898_17812</name>
</gene>
<proteinExistence type="predicted"/>
<evidence type="ECO:0000256" key="1">
    <source>
        <dbReference type="SAM" id="Phobius"/>
    </source>
</evidence>
<name>A0A9X6NG13_HYPEX</name>
<dbReference type="AlphaFoldDB" id="A0A9X6NG13"/>
<dbReference type="PANTHER" id="PTHR28434:SF1">
    <property type="entry name" value="PROTEIN C3ORF33"/>
    <property type="match status" value="1"/>
</dbReference>
<dbReference type="GO" id="GO:0005615">
    <property type="term" value="C:extracellular space"/>
    <property type="evidence" value="ECO:0007669"/>
    <property type="project" value="TreeGrafter"/>
</dbReference>
<evidence type="ECO:0000313" key="3">
    <source>
        <dbReference type="Proteomes" id="UP000192578"/>
    </source>
</evidence>
<keyword evidence="1" id="KW-0812">Transmembrane</keyword>
<dbReference type="OrthoDB" id="6220511at2759"/>
<sequence>MSFQLWQWILVGVGVTGAVIMARSIRMGTLFQNATAIPDQFFVSQVSLHGRVQSVEPDGILRVSHVPILQFPFTRGVLESVRVKLAAVGHTEKSISYLQSDLIGKPVSFKLLGREDPDIADCIVRFQKGGIAHANLNMYLVRTGRATVQSNPQLEGIDSYDKLAKKLRLIEQYANRKSVLRWTWDLAWKIKSG</sequence>
<organism evidence="2 3">
    <name type="scientific">Hypsibius exemplaris</name>
    <name type="common">Freshwater tardigrade</name>
    <dbReference type="NCBI Taxonomy" id="2072580"/>
    <lineage>
        <taxon>Eukaryota</taxon>
        <taxon>Metazoa</taxon>
        <taxon>Ecdysozoa</taxon>
        <taxon>Tardigrada</taxon>
        <taxon>Eutardigrada</taxon>
        <taxon>Parachela</taxon>
        <taxon>Hypsibioidea</taxon>
        <taxon>Hypsibiidae</taxon>
        <taxon>Hypsibius</taxon>
    </lineage>
</organism>
<feature type="transmembrane region" description="Helical" evidence="1">
    <location>
        <begin position="6"/>
        <end position="25"/>
    </location>
</feature>
<dbReference type="PANTHER" id="PTHR28434">
    <property type="entry name" value="PROTEIN C3ORF33"/>
    <property type="match status" value="1"/>
</dbReference>
<accession>A0A9X6NG13</accession>
<keyword evidence="1" id="KW-0472">Membrane</keyword>
<comment type="caution">
    <text evidence="2">The sequence shown here is derived from an EMBL/GenBank/DDBJ whole genome shotgun (WGS) entry which is preliminary data.</text>
</comment>
<protein>
    <submittedName>
        <fullName evidence="2">Uncharacterized protein</fullName>
    </submittedName>
</protein>
<reference evidence="3" key="1">
    <citation type="submission" date="2017-01" db="EMBL/GenBank/DDBJ databases">
        <title>Comparative genomics of anhydrobiosis in the tardigrade Hypsibius dujardini.</title>
        <authorList>
            <person name="Yoshida Y."/>
            <person name="Koutsovoulos G."/>
            <person name="Laetsch D."/>
            <person name="Stevens L."/>
            <person name="Kumar S."/>
            <person name="Horikawa D."/>
            <person name="Ishino K."/>
            <person name="Komine S."/>
            <person name="Tomita M."/>
            <person name="Blaxter M."/>
            <person name="Arakawa K."/>
        </authorList>
    </citation>
    <scope>NUCLEOTIDE SEQUENCE [LARGE SCALE GENOMIC DNA]</scope>
    <source>
        <strain evidence="3">Z151</strain>
    </source>
</reference>
<keyword evidence="3" id="KW-1185">Reference proteome</keyword>
<dbReference type="EMBL" id="MTYJ01000317">
    <property type="protein sequence ID" value="OWA53382.1"/>
    <property type="molecule type" value="Genomic_DNA"/>
</dbReference>
<keyword evidence="1" id="KW-1133">Transmembrane helix</keyword>